<dbReference type="Pfam" id="PF09339">
    <property type="entry name" value="HTH_IclR"/>
    <property type="match status" value="1"/>
</dbReference>
<dbReference type="InterPro" id="IPR029016">
    <property type="entry name" value="GAF-like_dom_sf"/>
</dbReference>
<dbReference type="Gene3D" id="1.10.10.10">
    <property type="entry name" value="Winged helix-like DNA-binding domain superfamily/Winged helix DNA-binding domain"/>
    <property type="match status" value="1"/>
</dbReference>
<dbReference type="InterPro" id="IPR005471">
    <property type="entry name" value="Tscrpt_reg_IclR_N"/>
</dbReference>
<evidence type="ECO:0000259" key="4">
    <source>
        <dbReference type="PROSITE" id="PS51077"/>
    </source>
</evidence>
<feature type="domain" description="IclR-ED" evidence="5">
    <location>
        <begin position="72"/>
        <end position="228"/>
    </location>
</feature>
<dbReference type="InterPro" id="IPR014757">
    <property type="entry name" value="Tscrpt_reg_IclR_C"/>
</dbReference>
<dbReference type="PANTHER" id="PTHR30136">
    <property type="entry name" value="HELIX-TURN-HELIX TRANSCRIPTIONAL REGULATOR, ICLR FAMILY"/>
    <property type="match status" value="1"/>
</dbReference>
<accession>A0A368VUZ2</accession>
<keyword evidence="3" id="KW-0804">Transcription</keyword>
<dbReference type="Gene3D" id="3.30.450.40">
    <property type="match status" value="2"/>
</dbReference>
<protein>
    <submittedName>
        <fullName evidence="6">IclR family transcriptional regulator</fullName>
    </submittedName>
</protein>
<dbReference type="SMART" id="SM00346">
    <property type="entry name" value="HTH_ICLR"/>
    <property type="match status" value="1"/>
</dbReference>
<comment type="caution">
    <text evidence="6">The sequence shown here is derived from an EMBL/GenBank/DDBJ whole genome shotgun (WGS) entry which is preliminary data.</text>
</comment>
<dbReference type="Pfam" id="PF01614">
    <property type="entry name" value="IclR_C"/>
    <property type="match status" value="1"/>
</dbReference>
<proteinExistence type="predicted"/>
<dbReference type="GO" id="GO:0045892">
    <property type="term" value="P:negative regulation of DNA-templated transcription"/>
    <property type="evidence" value="ECO:0007669"/>
    <property type="project" value="TreeGrafter"/>
</dbReference>
<evidence type="ECO:0000256" key="2">
    <source>
        <dbReference type="ARBA" id="ARBA00023125"/>
    </source>
</evidence>
<dbReference type="GO" id="GO:0003700">
    <property type="term" value="F:DNA-binding transcription factor activity"/>
    <property type="evidence" value="ECO:0007669"/>
    <property type="project" value="TreeGrafter"/>
</dbReference>
<evidence type="ECO:0000259" key="5">
    <source>
        <dbReference type="PROSITE" id="PS51078"/>
    </source>
</evidence>
<organism evidence="6 7">
    <name type="scientific">Halopolyspora algeriensis</name>
    <dbReference type="NCBI Taxonomy" id="1500506"/>
    <lineage>
        <taxon>Bacteria</taxon>
        <taxon>Bacillati</taxon>
        <taxon>Actinomycetota</taxon>
        <taxon>Actinomycetes</taxon>
        <taxon>Actinomycetes incertae sedis</taxon>
        <taxon>Halopolyspora</taxon>
    </lineage>
</organism>
<dbReference type="InterPro" id="IPR050707">
    <property type="entry name" value="HTH_MetabolicPath_Reg"/>
</dbReference>
<evidence type="ECO:0000313" key="7">
    <source>
        <dbReference type="Proteomes" id="UP000253495"/>
    </source>
</evidence>
<dbReference type="InterPro" id="IPR036390">
    <property type="entry name" value="WH_DNA-bd_sf"/>
</dbReference>
<reference evidence="6 7" key="1">
    <citation type="submission" date="2018-07" db="EMBL/GenBank/DDBJ databases">
        <title>Genomic Encyclopedia of Type Strains, Phase III (KMG-III): the genomes of soil and plant-associated and newly described type strains.</title>
        <authorList>
            <person name="Whitman W."/>
        </authorList>
    </citation>
    <scope>NUCLEOTIDE SEQUENCE [LARGE SCALE GENOMIC DNA]</scope>
    <source>
        <strain evidence="6 7">CECT 8575</strain>
    </source>
</reference>
<keyword evidence="7" id="KW-1185">Reference proteome</keyword>
<dbReference type="SUPFAM" id="SSF46785">
    <property type="entry name" value="Winged helix' DNA-binding domain"/>
    <property type="match status" value="1"/>
</dbReference>
<evidence type="ECO:0000313" key="6">
    <source>
        <dbReference type="EMBL" id="RCW45914.1"/>
    </source>
</evidence>
<keyword evidence="1" id="KW-0805">Transcription regulation</keyword>
<dbReference type="PROSITE" id="PS51077">
    <property type="entry name" value="HTH_ICLR"/>
    <property type="match status" value="1"/>
</dbReference>
<dbReference type="SUPFAM" id="SSF55781">
    <property type="entry name" value="GAF domain-like"/>
    <property type="match status" value="1"/>
</dbReference>
<dbReference type="EMBL" id="QPJC01000002">
    <property type="protein sequence ID" value="RCW45914.1"/>
    <property type="molecule type" value="Genomic_DNA"/>
</dbReference>
<sequence length="232" mass="24776">MAEARKADGSQTLERGLLVLRMLAENPEGLTAGEIATRLGLHRSIAYRLLTALTRQDFATRDGENRYHAGLAFFTLAEQVRPRLLDIAQPVLHEVTAELDATACLVVAENDFAVAIAVVEPPGSGPRFSYGIGNRDPLDRGAAGIALLAAGPPQEGEPERVGDTRRTGHIVTHNEVVSGTYGIAAPIRTPPGERTAAVNIITHRQDIADRAIPLVTRATERITRSLQGPAGS</sequence>
<dbReference type="OrthoDB" id="156285at2"/>
<dbReference type="Proteomes" id="UP000253495">
    <property type="component" value="Unassembled WGS sequence"/>
</dbReference>
<dbReference type="PANTHER" id="PTHR30136:SF24">
    <property type="entry name" value="HTH-TYPE TRANSCRIPTIONAL REPRESSOR ALLR"/>
    <property type="match status" value="1"/>
</dbReference>
<keyword evidence="2" id="KW-0238">DNA-binding</keyword>
<evidence type="ECO:0000256" key="3">
    <source>
        <dbReference type="ARBA" id="ARBA00023163"/>
    </source>
</evidence>
<feature type="domain" description="HTH iclR-type" evidence="4">
    <location>
        <begin position="10"/>
        <end position="71"/>
    </location>
</feature>
<dbReference type="AlphaFoldDB" id="A0A368VUZ2"/>
<name>A0A368VUZ2_9ACTN</name>
<dbReference type="PROSITE" id="PS51078">
    <property type="entry name" value="ICLR_ED"/>
    <property type="match status" value="1"/>
</dbReference>
<evidence type="ECO:0000256" key="1">
    <source>
        <dbReference type="ARBA" id="ARBA00023015"/>
    </source>
</evidence>
<dbReference type="RefSeq" id="WP_114451766.1">
    <property type="nucleotide sequence ID" value="NZ_QPJC01000002.1"/>
</dbReference>
<gene>
    <name evidence="6" type="ORF">DFQ14_102215</name>
</gene>
<dbReference type="GO" id="GO:0003677">
    <property type="term" value="F:DNA binding"/>
    <property type="evidence" value="ECO:0007669"/>
    <property type="project" value="UniProtKB-KW"/>
</dbReference>
<dbReference type="InterPro" id="IPR036388">
    <property type="entry name" value="WH-like_DNA-bd_sf"/>
</dbReference>